<evidence type="ECO:0000313" key="2">
    <source>
        <dbReference type="EMBL" id="PMD38079.1"/>
    </source>
</evidence>
<dbReference type="AlphaFoldDB" id="A0A2J6RHV4"/>
<name>A0A2J6RHV4_HYAVF</name>
<dbReference type="Proteomes" id="UP000235786">
    <property type="component" value="Unassembled WGS sequence"/>
</dbReference>
<proteinExistence type="predicted"/>
<keyword evidence="3" id="KW-1185">Reference proteome</keyword>
<evidence type="ECO:0000313" key="3">
    <source>
        <dbReference type="Proteomes" id="UP000235786"/>
    </source>
</evidence>
<protein>
    <recommendedName>
        <fullName evidence="4">AA1-like domain-containing protein</fullName>
    </recommendedName>
</protein>
<organism evidence="2 3">
    <name type="scientific">Hyaloscypha variabilis (strain UAMH 11265 / GT02V1 / F)</name>
    <name type="common">Meliniomyces variabilis</name>
    <dbReference type="NCBI Taxonomy" id="1149755"/>
    <lineage>
        <taxon>Eukaryota</taxon>
        <taxon>Fungi</taxon>
        <taxon>Dikarya</taxon>
        <taxon>Ascomycota</taxon>
        <taxon>Pezizomycotina</taxon>
        <taxon>Leotiomycetes</taxon>
        <taxon>Helotiales</taxon>
        <taxon>Hyaloscyphaceae</taxon>
        <taxon>Hyaloscypha</taxon>
        <taxon>Hyaloscypha variabilis</taxon>
    </lineage>
</organism>
<keyword evidence="1" id="KW-0732">Signal</keyword>
<feature type="chain" id="PRO_5014395226" description="AA1-like domain-containing protein" evidence="1">
    <location>
        <begin position="21"/>
        <end position="121"/>
    </location>
</feature>
<accession>A0A2J6RHV4</accession>
<evidence type="ECO:0000256" key="1">
    <source>
        <dbReference type="SAM" id="SignalP"/>
    </source>
</evidence>
<gene>
    <name evidence="2" type="ORF">L207DRAFT_567806</name>
</gene>
<dbReference type="OrthoDB" id="10372498at2759"/>
<reference evidence="2 3" key="1">
    <citation type="submission" date="2016-04" db="EMBL/GenBank/DDBJ databases">
        <title>A degradative enzymes factory behind the ericoid mycorrhizal symbiosis.</title>
        <authorList>
            <consortium name="DOE Joint Genome Institute"/>
            <person name="Martino E."/>
            <person name="Morin E."/>
            <person name="Grelet G."/>
            <person name="Kuo A."/>
            <person name="Kohler A."/>
            <person name="Daghino S."/>
            <person name="Barry K."/>
            <person name="Choi C."/>
            <person name="Cichocki N."/>
            <person name="Clum A."/>
            <person name="Copeland A."/>
            <person name="Hainaut M."/>
            <person name="Haridas S."/>
            <person name="Labutti K."/>
            <person name="Lindquist E."/>
            <person name="Lipzen A."/>
            <person name="Khouja H.-R."/>
            <person name="Murat C."/>
            <person name="Ohm R."/>
            <person name="Olson A."/>
            <person name="Spatafora J."/>
            <person name="Veneault-Fourrey C."/>
            <person name="Henrissat B."/>
            <person name="Grigoriev I."/>
            <person name="Martin F."/>
            <person name="Perotto S."/>
        </authorList>
    </citation>
    <scope>NUCLEOTIDE SEQUENCE [LARGE SCALE GENOMIC DNA]</scope>
    <source>
        <strain evidence="2 3">F</strain>
    </source>
</reference>
<feature type="signal peptide" evidence="1">
    <location>
        <begin position="1"/>
        <end position="20"/>
    </location>
</feature>
<sequence>MVSVTSSIVALIAYLSLSSAAPTQQSTGSSGQTYTVLLLDSTQTKSYTVEYGSAELTASTTQTISFDETVSYVYYDATVLDCTFFSENESETLSVDSNGYYSTFTESVAIKEIKCCFVDSS</sequence>
<dbReference type="EMBL" id="KZ613948">
    <property type="protein sequence ID" value="PMD38079.1"/>
    <property type="molecule type" value="Genomic_DNA"/>
</dbReference>
<evidence type="ECO:0008006" key="4">
    <source>
        <dbReference type="Google" id="ProtNLM"/>
    </source>
</evidence>